<gene>
    <name evidence="2" type="ORF">AAHA92_31364</name>
</gene>
<evidence type="ECO:0000259" key="1">
    <source>
        <dbReference type="Pfam" id="PF03078"/>
    </source>
</evidence>
<sequence length="223" mass="26573">MEHKKKELTRYHLMAPIRARSVGVQLSPEESAIWKKIAALRFQASRYSCQQALHTLGLTQSWDALCERGYLTNLFQERHESLRVITYDFLSTLKVYTMGRHVSSIEFCLRNEEYSLSIDEFNNIFHFAQTKVGIIEEPDEYDWDEFWRAITLPRESERFFPARTKVNDIRNPVLRYMAKAMAYLLFARFEVGSVQTDDLFFIWCMLRGQRVNMSHYIIKYLER</sequence>
<reference evidence="2 3" key="1">
    <citation type="submission" date="2024-06" db="EMBL/GenBank/DDBJ databases">
        <title>A chromosome level genome sequence of Diviner's sage (Salvia divinorum).</title>
        <authorList>
            <person name="Ford S.A."/>
            <person name="Ro D.-K."/>
            <person name="Ness R.W."/>
            <person name="Phillips M.A."/>
        </authorList>
    </citation>
    <scope>NUCLEOTIDE SEQUENCE [LARGE SCALE GENOMIC DNA]</scope>
    <source>
        <strain evidence="2">SAF-2024a</strain>
        <tissue evidence="2">Leaf</tissue>
    </source>
</reference>
<feature type="domain" description="Arabidopsis retrotransposon Orf1 C-terminal" evidence="1">
    <location>
        <begin position="35"/>
        <end position="204"/>
    </location>
</feature>
<keyword evidence="3" id="KW-1185">Reference proteome</keyword>
<dbReference type="EMBL" id="JBEAFC010000012">
    <property type="protein sequence ID" value="KAL1535289.1"/>
    <property type="molecule type" value="Genomic_DNA"/>
</dbReference>
<dbReference type="Pfam" id="PF03078">
    <property type="entry name" value="ATHILA"/>
    <property type="match status" value="1"/>
</dbReference>
<comment type="caution">
    <text evidence="2">The sequence shown here is derived from an EMBL/GenBank/DDBJ whole genome shotgun (WGS) entry which is preliminary data.</text>
</comment>
<dbReference type="AlphaFoldDB" id="A0ABD1FTY2"/>
<protein>
    <recommendedName>
        <fullName evidence="1">Arabidopsis retrotransposon Orf1 C-terminal domain-containing protein</fullName>
    </recommendedName>
</protein>
<dbReference type="Proteomes" id="UP001567538">
    <property type="component" value="Unassembled WGS sequence"/>
</dbReference>
<evidence type="ECO:0000313" key="3">
    <source>
        <dbReference type="Proteomes" id="UP001567538"/>
    </source>
</evidence>
<proteinExistence type="predicted"/>
<organism evidence="2 3">
    <name type="scientific">Salvia divinorum</name>
    <name type="common">Maria pastora</name>
    <name type="synonym">Diviner's sage</name>
    <dbReference type="NCBI Taxonomy" id="28513"/>
    <lineage>
        <taxon>Eukaryota</taxon>
        <taxon>Viridiplantae</taxon>
        <taxon>Streptophyta</taxon>
        <taxon>Embryophyta</taxon>
        <taxon>Tracheophyta</taxon>
        <taxon>Spermatophyta</taxon>
        <taxon>Magnoliopsida</taxon>
        <taxon>eudicotyledons</taxon>
        <taxon>Gunneridae</taxon>
        <taxon>Pentapetalae</taxon>
        <taxon>asterids</taxon>
        <taxon>lamiids</taxon>
        <taxon>Lamiales</taxon>
        <taxon>Lamiaceae</taxon>
        <taxon>Nepetoideae</taxon>
        <taxon>Mentheae</taxon>
        <taxon>Salviinae</taxon>
        <taxon>Salvia</taxon>
        <taxon>Salvia subgen. Calosphace</taxon>
    </lineage>
</organism>
<name>A0ABD1FTY2_SALDI</name>
<dbReference type="InterPro" id="IPR004312">
    <property type="entry name" value="ATHILA_Orf1_C"/>
</dbReference>
<accession>A0ABD1FTY2</accession>
<evidence type="ECO:0000313" key="2">
    <source>
        <dbReference type="EMBL" id="KAL1535289.1"/>
    </source>
</evidence>